<proteinExistence type="predicted"/>
<name>A0A9W7AEK3_9STRA</name>
<dbReference type="OrthoDB" id="410751at2759"/>
<reference evidence="4" key="1">
    <citation type="journal article" date="2023" name="Commun. Biol.">
        <title>Genome analysis of Parmales, the sister group of diatoms, reveals the evolutionary specialization of diatoms from phago-mixotrophs to photoautotrophs.</title>
        <authorList>
            <person name="Ban H."/>
            <person name="Sato S."/>
            <person name="Yoshikawa S."/>
            <person name="Yamada K."/>
            <person name="Nakamura Y."/>
            <person name="Ichinomiya M."/>
            <person name="Sato N."/>
            <person name="Blanc-Mathieu R."/>
            <person name="Endo H."/>
            <person name="Kuwata A."/>
            <person name="Ogata H."/>
        </authorList>
    </citation>
    <scope>NUCLEOTIDE SEQUENCE [LARGE SCALE GENOMIC DNA]</scope>
    <source>
        <strain evidence="4">NIES 3700</strain>
    </source>
</reference>
<dbReference type="SUPFAM" id="SSF54593">
    <property type="entry name" value="Glyoxalase/Bleomycin resistance protein/Dihydroxybiphenyl dioxygenase"/>
    <property type="match status" value="1"/>
</dbReference>
<evidence type="ECO:0000313" key="4">
    <source>
        <dbReference type="Proteomes" id="UP001165122"/>
    </source>
</evidence>
<evidence type="ECO:0000313" key="3">
    <source>
        <dbReference type="EMBL" id="GMH68520.1"/>
    </source>
</evidence>
<dbReference type="AlphaFoldDB" id="A0A9W7AEK3"/>
<feature type="signal peptide" evidence="2">
    <location>
        <begin position="1"/>
        <end position="25"/>
    </location>
</feature>
<protein>
    <submittedName>
        <fullName evidence="3">Uncharacterized protein</fullName>
    </submittedName>
</protein>
<keyword evidence="4" id="KW-1185">Reference proteome</keyword>
<keyword evidence="2" id="KW-0732">Signal</keyword>
<feature type="region of interest" description="Disordered" evidence="1">
    <location>
        <begin position="306"/>
        <end position="325"/>
    </location>
</feature>
<comment type="caution">
    <text evidence="3">The sequence shown here is derived from an EMBL/GenBank/DDBJ whole genome shotgun (WGS) entry which is preliminary data.</text>
</comment>
<accession>A0A9W7AEK3</accession>
<dbReference type="PANTHER" id="PTHR40280:SF1">
    <property type="entry name" value="VOC DOMAIN-CONTAINING PROTEIN"/>
    <property type="match status" value="1"/>
</dbReference>
<dbReference type="Proteomes" id="UP001165122">
    <property type="component" value="Unassembled WGS sequence"/>
</dbReference>
<dbReference type="EMBL" id="BRXW01000594">
    <property type="protein sequence ID" value="GMH68520.1"/>
    <property type="molecule type" value="Genomic_DNA"/>
</dbReference>
<evidence type="ECO:0000256" key="2">
    <source>
        <dbReference type="SAM" id="SignalP"/>
    </source>
</evidence>
<sequence length="325" mass="36214">MMPRTMHPRWAVAVVLLVIIHLSNGFISPHIKHSTGFDATSSDASSSSSNIIVLDHLNINHEQGTHDSLLNFYVDTLGMTIDGRKLENVEKKKGTVWVNGGATQFHLSEGKPDPQVVDGRIILAVESEDALRKIQKNLNTDSNILHCPYGNTFVLDVASPDPRGQQTGGEISSTINGIQAVELNVKTEDDLAGIARFYETTFQVTTSQTKDPTTLHVPFGPHQSLNFKVGPILNDDYLDGTGPHISLYVKDLEQVWGRASHLNYVNPRFKRQAHTLEEAKDQCMFRILHIVDPQTSRPIMRLEHEIRSPTEADGSPYKSYPFNNN</sequence>
<dbReference type="Gene3D" id="3.10.180.10">
    <property type="entry name" value="2,3-Dihydroxybiphenyl 1,2-Dioxygenase, domain 1"/>
    <property type="match status" value="1"/>
</dbReference>
<gene>
    <name evidence="3" type="ORF">TrLO_g2284</name>
</gene>
<dbReference type="PANTHER" id="PTHR40280">
    <property type="entry name" value="BLR6907 PROTEIN"/>
    <property type="match status" value="1"/>
</dbReference>
<evidence type="ECO:0000256" key="1">
    <source>
        <dbReference type="SAM" id="MobiDB-lite"/>
    </source>
</evidence>
<feature type="chain" id="PRO_5040744960" evidence="2">
    <location>
        <begin position="26"/>
        <end position="325"/>
    </location>
</feature>
<organism evidence="3 4">
    <name type="scientific">Triparma laevis f. longispina</name>
    <dbReference type="NCBI Taxonomy" id="1714387"/>
    <lineage>
        <taxon>Eukaryota</taxon>
        <taxon>Sar</taxon>
        <taxon>Stramenopiles</taxon>
        <taxon>Ochrophyta</taxon>
        <taxon>Bolidophyceae</taxon>
        <taxon>Parmales</taxon>
        <taxon>Triparmaceae</taxon>
        <taxon>Triparma</taxon>
    </lineage>
</organism>
<dbReference type="InterPro" id="IPR029068">
    <property type="entry name" value="Glyas_Bleomycin-R_OHBP_Dase"/>
</dbReference>